<accession>A0A6J7X591</accession>
<sequence length="796" mass="89485">MATQRTQIYLEGVALDLDKNVDIDFTYSIADISDFEKRTTTFSKTIVLPGTAHNSFLLGNYFDFNINNEYTNTLDNVGVNYNPLKKAFAKVTLDNVEVFVGVLRLLEITSKNGELQYQCALFGSLGGLFTALGDRLLTDLDLSDLDHTYDITTITNSWETTDLVGDGFVYPSANYGIGVNASETQYDVRNFRPAVSVKRLFDEIISQAGYTYQGDFWDNNNLDKLILQNGEEKFSAFYDELASASFVERTTNGIVQINAIASNGLTINTTTDKFINNTGSTINLKLTYNIYGTNSMAIFLSCYLTTTIYDAATNYKSGASDFLSYGAGTTIEENIVFTRNIVLEDGESVQWYFSYRDILGGDLGEGYTLKNTSTVTANAISSTSKVPAIYNTTILGASIVPEGIKQSDFIKSIINLLNLYIIQDPNNEFDLTFIPYNEFYTNEIIDWTDKKDLAKGFSVKGSNEFIPKSYSFKYKDDADFYCKTYKNRYTANYGDLKYETQNQFSKDDTPIELPFSLAPIVNTGNSTRLMAQLYDINTDGTYKQVKCNPKLSFWGGIKAGGTTYSIKNGDTVLASGLYAYGYAGHIYNPAVTSSGLLWDLCFAAPREIYFNIGSYPTLNLYHFYYKQFIDSQNNKDTKLITLYLLLNAIDIMNLSFRKYVRMDNGIYYLNKIDGYNPLGNELTKVELLRLVALEELDVYVEYTPVPIEDYLSYVRVTIDKILPFDKSFDVQYQFTDGSEAYTNGTETITIYAGNLYGNGFSVVPAGNDITFTFIRILEPASDEGYIYIYGGDYNTF</sequence>
<reference evidence="1" key="1">
    <citation type="submission" date="2020-05" db="EMBL/GenBank/DDBJ databases">
        <authorList>
            <person name="Chiriac C."/>
            <person name="Salcher M."/>
            <person name="Ghai R."/>
            <person name="Kavagutti S V."/>
        </authorList>
    </citation>
    <scope>NUCLEOTIDE SEQUENCE</scope>
</reference>
<name>A0A6J7X591_9CAUD</name>
<organism evidence="1">
    <name type="scientific">uncultured Caudovirales phage</name>
    <dbReference type="NCBI Taxonomy" id="2100421"/>
    <lineage>
        <taxon>Viruses</taxon>
        <taxon>Duplodnaviria</taxon>
        <taxon>Heunggongvirae</taxon>
        <taxon>Uroviricota</taxon>
        <taxon>Caudoviricetes</taxon>
        <taxon>Peduoviridae</taxon>
        <taxon>Maltschvirus</taxon>
        <taxon>Maltschvirus maltsch</taxon>
    </lineage>
</organism>
<dbReference type="EMBL" id="LR798320">
    <property type="protein sequence ID" value="CAB5223444.1"/>
    <property type="molecule type" value="Genomic_DNA"/>
</dbReference>
<protein>
    <submittedName>
        <fullName evidence="1">Uncharacterized protein</fullName>
    </submittedName>
</protein>
<gene>
    <name evidence="1" type="ORF">UFOVP384_53</name>
</gene>
<proteinExistence type="predicted"/>
<evidence type="ECO:0000313" key="1">
    <source>
        <dbReference type="EMBL" id="CAB5223444.1"/>
    </source>
</evidence>